<accession>A0ACC0D5V5</accession>
<protein>
    <submittedName>
        <fullName evidence="1">Uncharacterized protein</fullName>
    </submittedName>
</protein>
<proteinExistence type="predicted"/>
<gene>
    <name evidence="1" type="ORF">F4821DRAFT_277463</name>
</gene>
<evidence type="ECO:0000313" key="1">
    <source>
        <dbReference type="EMBL" id="KAI6088038.1"/>
    </source>
</evidence>
<comment type="caution">
    <text evidence="1">The sequence shown here is derived from an EMBL/GenBank/DDBJ whole genome shotgun (WGS) entry which is preliminary data.</text>
</comment>
<keyword evidence="2" id="KW-1185">Reference proteome</keyword>
<dbReference type="Proteomes" id="UP001497680">
    <property type="component" value="Unassembled WGS sequence"/>
</dbReference>
<sequence length="215" mass="23529">MVKTMVGSPRFSRLKSRFRQMIHKEPPVQQIQRWEVRDETADIYNACTAVCLTVALAMHKVINAQAGASTAAIVARCTANRLSDDLSHFAKCVTIVANGIGSDIWRLQYIINHHVRTPDFHASLFLSIVECHSKVTFDRTPLGEATRAAVKNVYLDVIRAVADVVTAHVNTSQPSAESVCFIDKLFRGVVAGASETARIVAEAATSDDPPPPYTP</sequence>
<evidence type="ECO:0000313" key="2">
    <source>
        <dbReference type="Proteomes" id="UP001497680"/>
    </source>
</evidence>
<name>A0ACC0D5V5_9PEZI</name>
<organism evidence="1 2">
    <name type="scientific">Hypoxylon rubiginosum</name>
    <dbReference type="NCBI Taxonomy" id="110542"/>
    <lineage>
        <taxon>Eukaryota</taxon>
        <taxon>Fungi</taxon>
        <taxon>Dikarya</taxon>
        <taxon>Ascomycota</taxon>
        <taxon>Pezizomycotina</taxon>
        <taxon>Sordariomycetes</taxon>
        <taxon>Xylariomycetidae</taxon>
        <taxon>Xylariales</taxon>
        <taxon>Hypoxylaceae</taxon>
        <taxon>Hypoxylon</taxon>
    </lineage>
</organism>
<reference evidence="1 2" key="1">
    <citation type="journal article" date="2022" name="New Phytol.">
        <title>Ecological generalism drives hyperdiversity of secondary metabolite gene clusters in xylarialean endophytes.</title>
        <authorList>
            <person name="Franco M.E.E."/>
            <person name="Wisecaver J.H."/>
            <person name="Arnold A.E."/>
            <person name="Ju Y.M."/>
            <person name="Slot J.C."/>
            <person name="Ahrendt S."/>
            <person name="Moore L.P."/>
            <person name="Eastman K.E."/>
            <person name="Scott K."/>
            <person name="Konkel Z."/>
            <person name="Mondo S.J."/>
            <person name="Kuo A."/>
            <person name="Hayes R.D."/>
            <person name="Haridas S."/>
            <person name="Andreopoulos B."/>
            <person name="Riley R."/>
            <person name="LaButti K."/>
            <person name="Pangilinan J."/>
            <person name="Lipzen A."/>
            <person name="Amirebrahimi M."/>
            <person name="Yan J."/>
            <person name="Adam C."/>
            <person name="Keymanesh K."/>
            <person name="Ng V."/>
            <person name="Louie K."/>
            <person name="Northen T."/>
            <person name="Drula E."/>
            <person name="Henrissat B."/>
            <person name="Hsieh H.M."/>
            <person name="Youens-Clark K."/>
            <person name="Lutzoni F."/>
            <person name="Miadlikowska J."/>
            <person name="Eastwood D.C."/>
            <person name="Hamelin R.C."/>
            <person name="Grigoriev I.V."/>
            <person name="U'Ren J.M."/>
        </authorList>
    </citation>
    <scope>NUCLEOTIDE SEQUENCE [LARGE SCALE GENOMIC DNA]</scope>
    <source>
        <strain evidence="1 2">ER1909</strain>
    </source>
</reference>
<dbReference type="EMBL" id="MU394304">
    <property type="protein sequence ID" value="KAI6088038.1"/>
    <property type="molecule type" value="Genomic_DNA"/>
</dbReference>